<keyword evidence="3" id="KW-0004">4Fe-4S</keyword>
<keyword evidence="13" id="KW-0670">Pyruvate</keyword>
<dbReference type="PROSITE" id="PS01087">
    <property type="entry name" value="RADICAL_ACTIVATING"/>
    <property type="match status" value="1"/>
</dbReference>
<evidence type="ECO:0000256" key="9">
    <source>
        <dbReference type="ARBA" id="ARBA00047365"/>
    </source>
</evidence>
<dbReference type="InterPro" id="IPR040074">
    <property type="entry name" value="BssD/PflA/YjjW"/>
</dbReference>
<dbReference type="GO" id="GO:0046872">
    <property type="term" value="F:metal ion binding"/>
    <property type="evidence" value="ECO:0007669"/>
    <property type="project" value="UniProtKB-KW"/>
</dbReference>
<evidence type="ECO:0000256" key="2">
    <source>
        <dbReference type="ARBA" id="ARBA00009777"/>
    </source>
</evidence>
<evidence type="ECO:0000259" key="11">
    <source>
        <dbReference type="PROSITE" id="PS51918"/>
    </source>
</evidence>
<evidence type="ECO:0000256" key="4">
    <source>
        <dbReference type="ARBA" id="ARBA00022691"/>
    </source>
</evidence>
<dbReference type="PROSITE" id="PS00198">
    <property type="entry name" value="4FE4S_FER_1"/>
    <property type="match status" value="1"/>
</dbReference>
<dbReference type="EMBL" id="LK933127">
    <property type="protein sequence ID" value="CDT36670.1"/>
    <property type="molecule type" value="Genomic_DNA"/>
</dbReference>
<sequence>MSKKGRVVKVQHFSVNDGDGIRTTIFLEGCKLKCKWCSNPDSWSNIVKLGVMKDKCVSCNRCIDVCPQNISSLFDRTQINNKCDLCGECIKVCLKDAICIMTEEMSVEEIVEEVEKDFIFFFESNGGITFSGGEPTLQIDFLRELVDIFYDKGINIAIETCGYFDWNKVNDVFEKIDHIFVDIKSMDDNIHKEYTGVSNKIILDNICRLSKLNKSMVIRVPIIYGVNDSEENIRNTALFVKQNVPGGKMELLPYHKFGIDKYKALGLEDYIYEFDEICNNHMLKLKEIVELTGVKIIEYK</sequence>
<accession>A0A069AA64</accession>
<dbReference type="PATRIC" id="fig|1496.1373.peg.951"/>
<dbReference type="InterPro" id="IPR012839">
    <property type="entry name" value="Organic_radical_activase"/>
</dbReference>
<dbReference type="SFLD" id="SFLDF00298">
    <property type="entry name" value="glycerol_dehydratase_activase"/>
    <property type="match status" value="1"/>
</dbReference>
<keyword evidence="13" id="KW-0456">Lyase</keyword>
<keyword evidence="5" id="KW-0479">Metal-binding</keyword>
<dbReference type="KEGG" id="pdf:CD630DERM_11210"/>
<dbReference type="SFLD" id="SFLDG01066">
    <property type="entry name" value="organic_radical-activating_enz"/>
    <property type="match status" value="1"/>
</dbReference>
<keyword evidence="7" id="KW-0408">Iron</keyword>
<dbReference type="SFLD" id="SFLDG01118">
    <property type="entry name" value="activating_enzymes__group_2"/>
    <property type="match status" value="1"/>
</dbReference>
<comment type="cofactor">
    <cofactor evidence="1">
        <name>[4Fe-4S] cluster</name>
        <dbReference type="ChEBI" id="CHEBI:49883"/>
    </cofactor>
</comment>
<dbReference type="EC" id="1.97.1.4" evidence="13"/>
<feature type="domain" description="Radical SAM core" evidence="11">
    <location>
        <begin position="16"/>
        <end position="295"/>
    </location>
</feature>
<dbReference type="GO" id="GO:0051539">
    <property type="term" value="F:4 iron, 4 sulfur cluster binding"/>
    <property type="evidence" value="ECO:0007669"/>
    <property type="project" value="UniProtKB-KW"/>
</dbReference>
<protein>
    <submittedName>
        <fullName evidence="13">Pyruvate formate-lyase 2-activating enzyme</fullName>
        <ecNumber evidence="13">1.97.1.4</ecNumber>
    </submittedName>
</protein>
<dbReference type="InterPro" id="IPR058240">
    <property type="entry name" value="rSAM_sf"/>
</dbReference>
<evidence type="ECO:0000256" key="6">
    <source>
        <dbReference type="ARBA" id="ARBA00023002"/>
    </source>
</evidence>
<organism evidence="13">
    <name type="scientific">Clostridioides difficile</name>
    <name type="common">Peptoclostridium difficile</name>
    <dbReference type="NCBI Taxonomy" id="1496"/>
    <lineage>
        <taxon>Bacteria</taxon>
        <taxon>Bacillati</taxon>
        <taxon>Bacillota</taxon>
        <taxon>Clostridia</taxon>
        <taxon>Peptostreptococcales</taxon>
        <taxon>Peptostreptococcaceae</taxon>
        <taxon>Clostridioides</taxon>
    </lineage>
</organism>
<dbReference type="PANTHER" id="PTHR30352:SF4">
    <property type="entry name" value="PYRUVATE FORMATE-LYASE 2-ACTIVATING ENZYME"/>
    <property type="match status" value="1"/>
</dbReference>
<evidence type="ECO:0000313" key="14">
    <source>
        <dbReference type="EMBL" id="CDT36670.1"/>
    </source>
</evidence>
<feature type="domain" description="4Fe-4S ferredoxin-type" evidence="10">
    <location>
        <begin position="81"/>
        <end position="104"/>
    </location>
</feature>
<dbReference type="SUPFAM" id="SSF102114">
    <property type="entry name" value="Radical SAM enzymes"/>
    <property type="match status" value="1"/>
</dbReference>
<dbReference type="Pfam" id="PF00037">
    <property type="entry name" value="Fer4"/>
    <property type="match status" value="1"/>
</dbReference>
<name>A0A069AA64_CLODI</name>
<dbReference type="InterPro" id="IPR017896">
    <property type="entry name" value="4Fe4S_Fe-S-bd"/>
</dbReference>
<dbReference type="GO" id="GO:0043365">
    <property type="term" value="F:[formate-C-acetyltransferase]-activating enzyme activity"/>
    <property type="evidence" value="ECO:0007669"/>
    <property type="project" value="UniProtKB-EC"/>
</dbReference>
<feature type="domain" description="4Fe-4S ferredoxin-type" evidence="10">
    <location>
        <begin position="47"/>
        <end position="76"/>
    </location>
</feature>
<proteinExistence type="inferred from homology"/>
<dbReference type="PANTHER" id="PTHR30352">
    <property type="entry name" value="PYRUVATE FORMATE-LYASE-ACTIVATING ENZYME"/>
    <property type="match status" value="1"/>
</dbReference>
<dbReference type="PIRSF" id="PIRSF000371">
    <property type="entry name" value="PFL_act_enz"/>
    <property type="match status" value="1"/>
</dbReference>
<keyword evidence="8" id="KW-0411">Iron-sulfur</keyword>
<dbReference type="InterPro" id="IPR033974">
    <property type="entry name" value="Glycerol_dehydratase_activase"/>
</dbReference>
<comment type="catalytic activity">
    <reaction evidence="9">
        <text>glycyl-[protein] + reduced [flavodoxin] + S-adenosyl-L-methionine = glycin-2-yl radical-[protein] + semiquinone [flavodoxin] + 5'-deoxyadenosine + L-methionine + H(+)</text>
        <dbReference type="Rhea" id="RHEA:61976"/>
        <dbReference type="Rhea" id="RHEA-COMP:10622"/>
        <dbReference type="Rhea" id="RHEA-COMP:14480"/>
        <dbReference type="Rhea" id="RHEA-COMP:15993"/>
        <dbReference type="Rhea" id="RHEA-COMP:15994"/>
        <dbReference type="ChEBI" id="CHEBI:15378"/>
        <dbReference type="ChEBI" id="CHEBI:17319"/>
        <dbReference type="ChEBI" id="CHEBI:29947"/>
        <dbReference type="ChEBI" id="CHEBI:32722"/>
        <dbReference type="ChEBI" id="CHEBI:57618"/>
        <dbReference type="ChEBI" id="CHEBI:57844"/>
        <dbReference type="ChEBI" id="CHEBI:59789"/>
        <dbReference type="ChEBI" id="CHEBI:140311"/>
    </reaction>
</comment>
<dbReference type="EMBL" id="LK932392">
    <property type="protein sequence ID" value="CDS85746.1"/>
    <property type="molecule type" value="Genomic_DNA"/>
</dbReference>
<evidence type="ECO:0000256" key="3">
    <source>
        <dbReference type="ARBA" id="ARBA00022485"/>
    </source>
</evidence>
<evidence type="ECO:0000313" key="13">
    <source>
        <dbReference type="EMBL" id="CDS86253.1"/>
    </source>
</evidence>
<gene>
    <name evidence="13" type="primary">pflC</name>
    <name evidence="14" type="ORF">BN1095_450023</name>
    <name evidence="13" type="ORF">BN1096_560023</name>
    <name evidence="12" type="ORF">BN1097_540023</name>
</gene>
<reference evidence="13" key="1">
    <citation type="submission" date="2014-07" db="EMBL/GenBank/DDBJ databases">
        <authorList>
            <person name="Monot Marc"/>
        </authorList>
    </citation>
    <scope>NUCLEOTIDE SEQUENCE</scope>
    <source>
        <strain evidence="14">7032989</strain>
        <strain evidence="12">7032994</strain>
    </source>
</reference>
<keyword evidence="4" id="KW-0949">S-adenosyl-L-methionine</keyword>
<dbReference type="GO" id="GO:0016829">
    <property type="term" value="F:lyase activity"/>
    <property type="evidence" value="ECO:0007669"/>
    <property type="project" value="UniProtKB-KW"/>
</dbReference>
<dbReference type="AlphaFoldDB" id="A0A069AA64"/>
<dbReference type="NCBIfam" id="TIGR02494">
    <property type="entry name" value="PFLE_PFLC"/>
    <property type="match status" value="1"/>
</dbReference>
<dbReference type="InterPro" id="IPR013785">
    <property type="entry name" value="Aldolase_TIM"/>
</dbReference>
<evidence type="ECO:0000256" key="5">
    <source>
        <dbReference type="ARBA" id="ARBA00022723"/>
    </source>
</evidence>
<dbReference type="InterPro" id="IPR007197">
    <property type="entry name" value="rSAM"/>
</dbReference>
<dbReference type="EMBL" id="LK932509">
    <property type="protein sequence ID" value="CDS86253.1"/>
    <property type="molecule type" value="Genomic_DNA"/>
</dbReference>
<dbReference type="PROSITE" id="PS51379">
    <property type="entry name" value="4FE4S_FER_2"/>
    <property type="match status" value="2"/>
</dbReference>
<dbReference type="Gene3D" id="3.30.70.20">
    <property type="match status" value="1"/>
</dbReference>
<dbReference type="InterPro" id="IPR001989">
    <property type="entry name" value="Radical_activat_CS"/>
</dbReference>
<dbReference type="InterPro" id="IPR034457">
    <property type="entry name" value="Organic_radical-activating"/>
</dbReference>
<dbReference type="RefSeq" id="WP_009896060.1">
    <property type="nucleotide sequence ID" value="NZ_BAABSG010000006.1"/>
</dbReference>
<dbReference type="SFLD" id="SFLDS00029">
    <property type="entry name" value="Radical_SAM"/>
    <property type="match status" value="1"/>
</dbReference>
<dbReference type="Pfam" id="PF04055">
    <property type="entry name" value="Radical_SAM"/>
    <property type="match status" value="1"/>
</dbReference>
<dbReference type="PROSITE" id="PS51918">
    <property type="entry name" value="RADICAL_SAM"/>
    <property type="match status" value="1"/>
</dbReference>
<dbReference type="InterPro" id="IPR017900">
    <property type="entry name" value="4Fe4S_Fe_S_CS"/>
</dbReference>
<evidence type="ECO:0000259" key="10">
    <source>
        <dbReference type="PROSITE" id="PS51379"/>
    </source>
</evidence>
<evidence type="ECO:0000256" key="1">
    <source>
        <dbReference type="ARBA" id="ARBA00001966"/>
    </source>
</evidence>
<keyword evidence="6 13" id="KW-0560">Oxidoreductase</keyword>
<evidence type="ECO:0000313" key="12">
    <source>
        <dbReference type="EMBL" id="CDS85746.1"/>
    </source>
</evidence>
<evidence type="ECO:0000256" key="8">
    <source>
        <dbReference type="ARBA" id="ARBA00023014"/>
    </source>
</evidence>
<comment type="similarity">
    <text evidence="2">Belongs to the organic radical-activating enzymes family.</text>
</comment>
<dbReference type="Gene3D" id="3.20.20.70">
    <property type="entry name" value="Aldolase class I"/>
    <property type="match status" value="1"/>
</dbReference>
<evidence type="ECO:0000256" key="7">
    <source>
        <dbReference type="ARBA" id="ARBA00023004"/>
    </source>
</evidence>
<dbReference type="SUPFAM" id="SSF54862">
    <property type="entry name" value="4Fe-4S ferredoxins"/>
    <property type="match status" value="1"/>
</dbReference>